<proteinExistence type="predicted"/>
<name>A0ABQ9DW29_9PASS</name>
<evidence type="ECO:0000313" key="1">
    <source>
        <dbReference type="EMBL" id="KAJ7426549.1"/>
    </source>
</evidence>
<organism evidence="1 2">
    <name type="scientific">Willisornis vidua</name>
    <name type="common">Xingu scale-backed antbird</name>
    <dbReference type="NCBI Taxonomy" id="1566151"/>
    <lineage>
        <taxon>Eukaryota</taxon>
        <taxon>Metazoa</taxon>
        <taxon>Chordata</taxon>
        <taxon>Craniata</taxon>
        <taxon>Vertebrata</taxon>
        <taxon>Euteleostomi</taxon>
        <taxon>Archelosauria</taxon>
        <taxon>Archosauria</taxon>
        <taxon>Dinosauria</taxon>
        <taxon>Saurischia</taxon>
        <taxon>Theropoda</taxon>
        <taxon>Coelurosauria</taxon>
        <taxon>Aves</taxon>
        <taxon>Neognathae</taxon>
        <taxon>Neoaves</taxon>
        <taxon>Telluraves</taxon>
        <taxon>Australaves</taxon>
        <taxon>Passeriformes</taxon>
        <taxon>Thamnophilidae</taxon>
        <taxon>Willisornis</taxon>
    </lineage>
</organism>
<keyword evidence="2" id="KW-1185">Reference proteome</keyword>
<protein>
    <submittedName>
        <fullName evidence="1">Uncharacterized protein</fullName>
    </submittedName>
</protein>
<evidence type="ECO:0000313" key="2">
    <source>
        <dbReference type="Proteomes" id="UP001145742"/>
    </source>
</evidence>
<sequence>MCQHYMTVFKGLRGIPGMPIWFGSDSLYLSDDMIKLDMTRQCALATQEAKWILGCIQSSMASRSREGILPLHSALEYSLPQLECCIRIWGPQHRKVVVTGLFTYWEVVEVAFYDQDLSRQQECMEFSTYVCGWGISKLTLASRFAQVEFGAVVNI</sequence>
<dbReference type="Proteomes" id="UP001145742">
    <property type="component" value="Unassembled WGS sequence"/>
</dbReference>
<gene>
    <name evidence="1" type="ORF">WISP_14917</name>
</gene>
<comment type="caution">
    <text evidence="1">The sequence shown here is derived from an EMBL/GenBank/DDBJ whole genome shotgun (WGS) entry which is preliminary data.</text>
</comment>
<reference evidence="1" key="1">
    <citation type="submission" date="2019-10" db="EMBL/GenBank/DDBJ databases">
        <authorList>
            <person name="Soares A.E.R."/>
            <person name="Aleixo A."/>
            <person name="Schneider P."/>
            <person name="Miyaki C.Y."/>
            <person name="Schneider M.P."/>
            <person name="Mello C."/>
            <person name="Vasconcelos A.T.R."/>
        </authorList>
    </citation>
    <scope>NUCLEOTIDE SEQUENCE</scope>
    <source>
        <tissue evidence="1">Muscle</tissue>
    </source>
</reference>
<dbReference type="EMBL" id="WHWB01032201">
    <property type="protein sequence ID" value="KAJ7426549.1"/>
    <property type="molecule type" value="Genomic_DNA"/>
</dbReference>
<accession>A0ABQ9DW29</accession>